<dbReference type="PRINTS" id="PR00038">
    <property type="entry name" value="HTHLUXR"/>
</dbReference>
<evidence type="ECO:0000256" key="2">
    <source>
        <dbReference type="ARBA" id="ARBA00023125"/>
    </source>
</evidence>
<evidence type="ECO:0000259" key="5">
    <source>
        <dbReference type="PROSITE" id="PS50043"/>
    </source>
</evidence>
<reference evidence="7" key="1">
    <citation type="submission" date="2017-05" db="EMBL/GenBank/DDBJ databases">
        <authorList>
            <person name="Macchi M."/>
            <person name="Festa S."/>
            <person name="Coppotelli B.M."/>
            <person name="Morelli I.S."/>
        </authorList>
    </citation>
    <scope>NUCLEOTIDE SEQUENCE [LARGE SCALE GENOMIC DNA]</scope>
    <source>
        <strain evidence="7">I</strain>
    </source>
</reference>
<evidence type="ECO:0000256" key="3">
    <source>
        <dbReference type="ARBA" id="ARBA00023163"/>
    </source>
</evidence>
<protein>
    <recommendedName>
        <fullName evidence="5">HTH luxR-type domain-containing protein</fullName>
    </recommendedName>
</protein>
<evidence type="ECO:0000256" key="4">
    <source>
        <dbReference type="SAM" id="MobiDB-lite"/>
    </source>
</evidence>
<comment type="caution">
    <text evidence="6">The sequence shown here is derived from an EMBL/GenBank/DDBJ whole genome shotgun (WGS) entry which is preliminary data.</text>
</comment>
<evidence type="ECO:0000313" key="6">
    <source>
        <dbReference type="EMBL" id="OWJ65401.1"/>
    </source>
</evidence>
<name>A0A211ZJG9_9PROT</name>
<dbReference type="GO" id="GO:0006355">
    <property type="term" value="P:regulation of DNA-templated transcription"/>
    <property type="evidence" value="ECO:0007669"/>
    <property type="project" value="InterPro"/>
</dbReference>
<dbReference type="InterPro" id="IPR036388">
    <property type="entry name" value="WH-like_DNA-bd_sf"/>
</dbReference>
<dbReference type="EMBL" id="NHON01000038">
    <property type="protein sequence ID" value="OWJ65401.1"/>
    <property type="molecule type" value="Genomic_DNA"/>
</dbReference>
<keyword evidence="1" id="KW-0805">Transcription regulation</keyword>
<dbReference type="OrthoDB" id="7345476at2"/>
<feature type="compositionally biased region" description="Basic residues" evidence="4">
    <location>
        <begin position="87"/>
        <end position="98"/>
    </location>
</feature>
<dbReference type="InterPro" id="IPR000792">
    <property type="entry name" value="Tscrpt_reg_LuxR_C"/>
</dbReference>
<sequence length="366" mass="40448">MMRTSEAPPMKAAAVLFVPERRRDGRPAAPRSARRLRSEPDSSVHLHPWGTSARPRSFVAGSPSRPMNQPRGSSPLPPDPSEPERRRPSRGGRSKIHKICYSPERTPASRRRPVVPLSCFAMPDDRAIAELVGQTYDAALGDEDWTVVLRRIVELLGGEAAALHPTGAPMAADIAIRVGCDPAYVPLYNAHYHATWPILPMMRQLQAKPVFVDRMLVPQADFIRTEFYNDYVRPQGGHSGLYWVDFNRSGLGAHLSLWRSERRPDWSDEEVRLLRHLGPHVGRALKIHGRLSAAASRHGGTPLLAPRERDCLAWVARGASSKQAAQQLALSVYTVNEYVASAMRKLQATSRSEAVASALSLGLLNP</sequence>
<organism evidence="6 7">
    <name type="scientific">Inquilinus limosus</name>
    <dbReference type="NCBI Taxonomy" id="171674"/>
    <lineage>
        <taxon>Bacteria</taxon>
        <taxon>Pseudomonadati</taxon>
        <taxon>Pseudomonadota</taxon>
        <taxon>Alphaproteobacteria</taxon>
        <taxon>Rhodospirillales</taxon>
        <taxon>Rhodospirillaceae</taxon>
        <taxon>Inquilinus</taxon>
    </lineage>
</organism>
<dbReference type="PANTHER" id="PTHR44688">
    <property type="entry name" value="DNA-BINDING TRANSCRIPTIONAL ACTIVATOR DEVR_DOSR"/>
    <property type="match status" value="1"/>
</dbReference>
<dbReference type="AlphaFoldDB" id="A0A211ZJG9"/>
<keyword evidence="2" id="KW-0238">DNA-binding</keyword>
<dbReference type="Proteomes" id="UP000196655">
    <property type="component" value="Unassembled WGS sequence"/>
</dbReference>
<evidence type="ECO:0000313" key="7">
    <source>
        <dbReference type="Proteomes" id="UP000196655"/>
    </source>
</evidence>
<dbReference type="PROSITE" id="PS50043">
    <property type="entry name" value="HTH_LUXR_2"/>
    <property type="match status" value="1"/>
</dbReference>
<proteinExistence type="predicted"/>
<dbReference type="Gene3D" id="1.10.10.10">
    <property type="entry name" value="Winged helix-like DNA-binding domain superfamily/Winged helix DNA-binding domain"/>
    <property type="match status" value="1"/>
</dbReference>
<dbReference type="GO" id="GO:0003677">
    <property type="term" value="F:DNA binding"/>
    <property type="evidence" value="ECO:0007669"/>
    <property type="project" value="UniProtKB-KW"/>
</dbReference>
<dbReference type="SUPFAM" id="SSF46894">
    <property type="entry name" value="C-terminal effector domain of the bipartite response regulators"/>
    <property type="match status" value="1"/>
</dbReference>
<dbReference type="InterPro" id="IPR016032">
    <property type="entry name" value="Sig_transdc_resp-reg_C-effctor"/>
</dbReference>
<accession>A0A211ZJG9</accession>
<gene>
    <name evidence="6" type="ORF">BWR60_19935</name>
</gene>
<keyword evidence="7" id="KW-1185">Reference proteome</keyword>
<keyword evidence="3" id="KW-0804">Transcription</keyword>
<dbReference type="CDD" id="cd06170">
    <property type="entry name" value="LuxR_C_like"/>
    <property type="match status" value="1"/>
</dbReference>
<dbReference type="Pfam" id="PF00196">
    <property type="entry name" value="GerE"/>
    <property type="match status" value="1"/>
</dbReference>
<feature type="region of interest" description="Disordered" evidence="4">
    <location>
        <begin position="1"/>
        <end position="107"/>
    </location>
</feature>
<evidence type="ECO:0000256" key="1">
    <source>
        <dbReference type="ARBA" id="ARBA00023015"/>
    </source>
</evidence>
<feature type="domain" description="HTH luxR-type" evidence="5">
    <location>
        <begin position="297"/>
        <end position="362"/>
    </location>
</feature>
<dbReference type="SMART" id="SM00421">
    <property type="entry name" value="HTH_LUXR"/>
    <property type="match status" value="1"/>
</dbReference>
<dbReference type="PANTHER" id="PTHR44688:SF16">
    <property type="entry name" value="DNA-BINDING TRANSCRIPTIONAL ACTIVATOR DEVR_DOSR"/>
    <property type="match status" value="1"/>
</dbReference>
<dbReference type="STRING" id="1122125.GCA_000423185_06167"/>